<reference evidence="1 2" key="1">
    <citation type="journal article" date="2013" name="Stand. Genomic Sci.">
        <title>Genomic Encyclopedia of Type Strains, Phase I: The one thousand microbial genomes (KMG-I) project.</title>
        <authorList>
            <person name="Kyrpides N.C."/>
            <person name="Woyke T."/>
            <person name="Eisen J.A."/>
            <person name="Garrity G."/>
            <person name="Lilburn T.G."/>
            <person name="Beck B.J."/>
            <person name="Whitman W.B."/>
            <person name="Hugenholtz P."/>
            <person name="Klenk H.P."/>
        </authorList>
    </citation>
    <scope>NUCLEOTIDE SEQUENCE [LARGE SCALE GENOMIC DNA]</scope>
    <source>
        <strain evidence="1 2">DSM 13484</strain>
    </source>
</reference>
<evidence type="ECO:0000313" key="2">
    <source>
        <dbReference type="Proteomes" id="UP000316778"/>
    </source>
</evidence>
<dbReference type="RefSeq" id="WP_145714780.1">
    <property type="nucleotide sequence ID" value="NZ_BAAAFY010000001.1"/>
</dbReference>
<dbReference type="AlphaFoldDB" id="A0A562T5R3"/>
<organism evidence="1 2">
    <name type="scientific">Chitinophaga japonensis</name>
    <name type="common">Flexibacter japonensis</name>
    <dbReference type="NCBI Taxonomy" id="104662"/>
    <lineage>
        <taxon>Bacteria</taxon>
        <taxon>Pseudomonadati</taxon>
        <taxon>Bacteroidota</taxon>
        <taxon>Chitinophagia</taxon>
        <taxon>Chitinophagales</taxon>
        <taxon>Chitinophagaceae</taxon>
        <taxon>Chitinophaga</taxon>
    </lineage>
</organism>
<dbReference type="Proteomes" id="UP000316778">
    <property type="component" value="Unassembled WGS sequence"/>
</dbReference>
<evidence type="ECO:0000313" key="1">
    <source>
        <dbReference type="EMBL" id="TWI88879.1"/>
    </source>
</evidence>
<dbReference type="OrthoDB" id="681101at2"/>
<gene>
    <name evidence="1" type="ORF">LX66_2967</name>
</gene>
<protein>
    <submittedName>
        <fullName evidence="1">Uncharacterized protein</fullName>
    </submittedName>
</protein>
<comment type="caution">
    <text evidence="1">The sequence shown here is derived from an EMBL/GenBank/DDBJ whole genome shotgun (WGS) entry which is preliminary data.</text>
</comment>
<sequence>MKNIFLAVIGLLLANYSFAQHVYQIRADSVRIYSTCDTAELILENRTRDTLGFLYNKGDGRTEFRKLRLVSLGNMTIAIEGQDTLQLDTNGFILNQYQAPQPGGLWVTDSVRATLGRFINGVFVGSSGFNTGLTGSGTNAIIQAGGFDKIRVNSGTTGNIDMQGVIRNHYSTAFRIDTTTATATSMSGNQTTLLVNNLNTQDTVVLPPVTDAWMQQPSVGRIYHIKKISRNNFPVLVTASTAVLTDSIEGKRKDTLFHYGDALTVQAQKGHWRVLSRYNAENDHYIKRQSAISTVTGSATLTENDRTVIVQNTGNATLSLPDANTCQGCVYTIKKISAAGNSITIDPSGSQQIDGALTKSFDVQYYAVTIQANGGAWYIINAYMASL</sequence>
<keyword evidence="2" id="KW-1185">Reference proteome</keyword>
<accession>A0A562T5R3</accession>
<name>A0A562T5R3_CHIJA</name>
<dbReference type="EMBL" id="VLLG01000003">
    <property type="protein sequence ID" value="TWI88879.1"/>
    <property type="molecule type" value="Genomic_DNA"/>
</dbReference>
<proteinExistence type="predicted"/>